<evidence type="ECO:0000313" key="2">
    <source>
        <dbReference type="EMBL" id="MBN1573729.1"/>
    </source>
</evidence>
<gene>
    <name evidence="2" type="ORF">JW984_11090</name>
</gene>
<dbReference type="AlphaFoldDB" id="A0A9D8KFH7"/>
<dbReference type="InterPro" id="IPR002477">
    <property type="entry name" value="Peptidoglycan-bd-like"/>
</dbReference>
<dbReference type="EMBL" id="JAFGIX010000054">
    <property type="protein sequence ID" value="MBN1573729.1"/>
    <property type="molecule type" value="Genomic_DNA"/>
</dbReference>
<reference evidence="2" key="1">
    <citation type="journal article" date="2021" name="Environ. Microbiol.">
        <title>Genomic characterization of three novel Desulfobacterota classes expand the metabolic and phylogenetic diversity of the phylum.</title>
        <authorList>
            <person name="Murphy C.L."/>
            <person name="Biggerstaff J."/>
            <person name="Eichhorn A."/>
            <person name="Ewing E."/>
            <person name="Shahan R."/>
            <person name="Soriano D."/>
            <person name="Stewart S."/>
            <person name="VanMol K."/>
            <person name="Walker R."/>
            <person name="Walters P."/>
            <person name="Elshahed M.S."/>
            <person name="Youssef N.H."/>
        </authorList>
    </citation>
    <scope>NUCLEOTIDE SEQUENCE</scope>
    <source>
        <strain evidence="2">Zod_Metabat.24</strain>
    </source>
</reference>
<dbReference type="Proteomes" id="UP000809273">
    <property type="component" value="Unassembled WGS sequence"/>
</dbReference>
<evidence type="ECO:0000313" key="3">
    <source>
        <dbReference type="Proteomes" id="UP000809273"/>
    </source>
</evidence>
<protein>
    <submittedName>
        <fullName evidence="2">Peptidoglycan-binding protein</fullName>
    </submittedName>
</protein>
<dbReference type="InterPro" id="IPR036366">
    <property type="entry name" value="PGBDSf"/>
</dbReference>
<organism evidence="2 3">
    <name type="scientific">Candidatus Zymogenus saltonus</name>
    <dbReference type="NCBI Taxonomy" id="2844893"/>
    <lineage>
        <taxon>Bacteria</taxon>
        <taxon>Deltaproteobacteria</taxon>
        <taxon>Candidatus Zymogenia</taxon>
        <taxon>Candidatus Zymogeniales</taxon>
        <taxon>Candidatus Zymogenaceae</taxon>
        <taxon>Candidatus Zymogenus</taxon>
    </lineage>
</organism>
<comment type="caution">
    <text evidence="2">The sequence shown here is derived from an EMBL/GenBank/DDBJ whole genome shotgun (WGS) entry which is preliminary data.</text>
</comment>
<sequence>MGYMDDLLVLDKEYKRGDKGKKVKLIQEWLCIHKTSTPIDGDFGPATEEAVKKFQEKERLGATGIVNNETFERLIKPMKNVLKPIEPNGRTLGEMVVPMQNSIWNNIQ</sequence>
<dbReference type="InterPro" id="IPR036365">
    <property type="entry name" value="PGBD-like_sf"/>
</dbReference>
<dbReference type="Pfam" id="PF01471">
    <property type="entry name" value="PG_binding_1"/>
    <property type="match status" value="1"/>
</dbReference>
<accession>A0A9D8KFH7</accession>
<evidence type="ECO:0000259" key="1">
    <source>
        <dbReference type="Pfam" id="PF01471"/>
    </source>
</evidence>
<dbReference type="SUPFAM" id="SSF47090">
    <property type="entry name" value="PGBD-like"/>
    <property type="match status" value="1"/>
</dbReference>
<name>A0A9D8KFH7_9DELT</name>
<proteinExistence type="predicted"/>
<dbReference type="Gene3D" id="1.10.101.10">
    <property type="entry name" value="PGBD-like superfamily/PGBD"/>
    <property type="match status" value="1"/>
</dbReference>
<reference evidence="2" key="2">
    <citation type="submission" date="2021-01" db="EMBL/GenBank/DDBJ databases">
        <authorList>
            <person name="Hahn C.R."/>
            <person name="Youssef N.H."/>
            <person name="Elshahed M."/>
        </authorList>
    </citation>
    <scope>NUCLEOTIDE SEQUENCE</scope>
    <source>
        <strain evidence="2">Zod_Metabat.24</strain>
    </source>
</reference>
<feature type="domain" description="Peptidoglycan binding-like" evidence="1">
    <location>
        <begin position="20"/>
        <end position="74"/>
    </location>
</feature>